<dbReference type="Proteomes" id="UP001159363">
    <property type="component" value="Chromosome 9"/>
</dbReference>
<proteinExistence type="predicted"/>
<organism evidence="1 2">
    <name type="scientific">Dryococelus australis</name>
    <dbReference type="NCBI Taxonomy" id="614101"/>
    <lineage>
        <taxon>Eukaryota</taxon>
        <taxon>Metazoa</taxon>
        <taxon>Ecdysozoa</taxon>
        <taxon>Arthropoda</taxon>
        <taxon>Hexapoda</taxon>
        <taxon>Insecta</taxon>
        <taxon>Pterygota</taxon>
        <taxon>Neoptera</taxon>
        <taxon>Polyneoptera</taxon>
        <taxon>Phasmatodea</taxon>
        <taxon>Verophasmatodea</taxon>
        <taxon>Anareolatae</taxon>
        <taxon>Phasmatidae</taxon>
        <taxon>Eurycanthinae</taxon>
        <taxon>Dryococelus</taxon>
    </lineage>
</organism>
<protein>
    <submittedName>
        <fullName evidence="1">Uncharacterized protein</fullName>
    </submittedName>
</protein>
<comment type="caution">
    <text evidence="1">The sequence shown here is derived from an EMBL/GenBank/DDBJ whole genome shotgun (WGS) entry which is preliminary data.</text>
</comment>
<dbReference type="InterPro" id="IPR032675">
    <property type="entry name" value="LRR_dom_sf"/>
</dbReference>
<dbReference type="Gene3D" id="3.80.10.10">
    <property type="entry name" value="Ribonuclease Inhibitor"/>
    <property type="match status" value="1"/>
</dbReference>
<accession>A0ABQ9GQG3</accession>
<name>A0ABQ9GQG3_9NEOP</name>
<gene>
    <name evidence="1" type="ORF">PR048_025095</name>
</gene>
<keyword evidence="2" id="KW-1185">Reference proteome</keyword>
<evidence type="ECO:0000313" key="2">
    <source>
        <dbReference type="Proteomes" id="UP001159363"/>
    </source>
</evidence>
<sequence length="318" mass="35241">MQFDILKATRERCFNFYSRIVRTGLEAVPDMVGMGSGAIVHMIDLESNRFKRLKTNVIKVKTERLSLSGNKDLSQLSMDAFRGLKNLQDFRVQCSIGRCFASTLRVDKDGVCCWLQHLQEAHLTYSFHCCAFKFPAKHDPSRHARHQLYKCTISTTRAAALAERSARSTLSKANRVQFPAGSLPGRITRGFSHVGIAPDDAAGRQVSPGVSRFPCPSIPALLLTNLISPSSALNTSSLRAAQLSQLNTHGKTADGKISPHLLLEPTRSAFNMRMVKLRISKRCCYVLGPYPKCLGLDANRHWSGFFVARACTATKDPE</sequence>
<reference evidence="1 2" key="1">
    <citation type="submission" date="2023-02" db="EMBL/GenBank/DDBJ databases">
        <title>LHISI_Scaffold_Assembly.</title>
        <authorList>
            <person name="Stuart O.P."/>
            <person name="Cleave R."/>
            <person name="Magrath M.J.L."/>
            <person name="Mikheyev A.S."/>
        </authorList>
    </citation>
    <scope>NUCLEOTIDE SEQUENCE [LARGE SCALE GENOMIC DNA]</scope>
    <source>
        <strain evidence="1">Daus_M_001</strain>
        <tissue evidence="1">Leg muscle</tissue>
    </source>
</reference>
<evidence type="ECO:0000313" key="1">
    <source>
        <dbReference type="EMBL" id="KAJ8874252.1"/>
    </source>
</evidence>
<dbReference type="EMBL" id="JARBHB010000010">
    <property type="protein sequence ID" value="KAJ8874252.1"/>
    <property type="molecule type" value="Genomic_DNA"/>
</dbReference>